<proteinExistence type="predicted"/>
<keyword evidence="3" id="KW-1185">Reference proteome</keyword>
<gene>
    <name evidence="2" type="ORF">AVEN_236152_1</name>
</gene>
<evidence type="ECO:0000313" key="3">
    <source>
        <dbReference type="Proteomes" id="UP000499080"/>
    </source>
</evidence>
<evidence type="ECO:0000313" key="2">
    <source>
        <dbReference type="EMBL" id="GBN48954.1"/>
    </source>
</evidence>
<feature type="region of interest" description="Disordered" evidence="1">
    <location>
        <begin position="32"/>
        <end position="51"/>
    </location>
</feature>
<comment type="caution">
    <text evidence="2">The sequence shown here is derived from an EMBL/GenBank/DDBJ whole genome shotgun (WGS) entry which is preliminary data.</text>
</comment>
<sequence length="171" mass="19456">MSSRWCGTEVRKGGCQLRHHLTAVQIDEITLPNSSTVPSHNERGGQGRSKHFPLTAMKAGLRRLASFQGRIDGTQIEIQTKRAPMTSFSSKRSHVTLRAQTIVGSVNMRLVLRPHIKVSVCDISGLTHHPWLNHDQRLKRSLLEQANADRNDHLDVYPNWRVGEKHVWLEF</sequence>
<protein>
    <submittedName>
        <fullName evidence="2">Uncharacterized protein</fullName>
    </submittedName>
</protein>
<organism evidence="2 3">
    <name type="scientific">Araneus ventricosus</name>
    <name type="common">Orbweaver spider</name>
    <name type="synonym">Epeira ventricosa</name>
    <dbReference type="NCBI Taxonomy" id="182803"/>
    <lineage>
        <taxon>Eukaryota</taxon>
        <taxon>Metazoa</taxon>
        <taxon>Ecdysozoa</taxon>
        <taxon>Arthropoda</taxon>
        <taxon>Chelicerata</taxon>
        <taxon>Arachnida</taxon>
        <taxon>Araneae</taxon>
        <taxon>Araneomorphae</taxon>
        <taxon>Entelegynae</taxon>
        <taxon>Araneoidea</taxon>
        <taxon>Araneidae</taxon>
        <taxon>Araneus</taxon>
    </lineage>
</organism>
<reference evidence="2 3" key="1">
    <citation type="journal article" date="2019" name="Sci. Rep.">
        <title>Orb-weaving spider Araneus ventricosus genome elucidates the spidroin gene catalogue.</title>
        <authorList>
            <person name="Kono N."/>
            <person name="Nakamura H."/>
            <person name="Ohtoshi R."/>
            <person name="Moran D.A.P."/>
            <person name="Shinohara A."/>
            <person name="Yoshida Y."/>
            <person name="Fujiwara M."/>
            <person name="Mori M."/>
            <person name="Tomita M."/>
            <person name="Arakawa K."/>
        </authorList>
    </citation>
    <scope>NUCLEOTIDE SEQUENCE [LARGE SCALE GENOMIC DNA]</scope>
</reference>
<accession>A0A4Y2PC62</accession>
<dbReference type="Proteomes" id="UP000499080">
    <property type="component" value="Unassembled WGS sequence"/>
</dbReference>
<evidence type="ECO:0000256" key="1">
    <source>
        <dbReference type="SAM" id="MobiDB-lite"/>
    </source>
</evidence>
<name>A0A4Y2PC62_ARAVE</name>
<dbReference type="EMBL" id="BGPR01010972">
    <property type="protein sequence ID" value="GBN48954.1"/>
    <property type="molecule type" value="Genomic_DNA"/>
</dbReference>
<dbReference type="AlphaFoldDB" id="A0A4Y2PC62"/>